<feature type="transmembrane region" description="Helical" evidence="5">
    <location>
        <begin position="64"/>
        <end position="88"/>
    </location>
</feature>
<keyword evidence="7" id="KW-1185">Reference proteome</keyword>
<dbReference type="KEGG" id="ppsc:EHS13_28250"/>
<dbReference type="PANTHER" id="PTHR30371">
    <property type="entry name" value="SEC-INDEPENDENT PROTEIN TRANSLOCASE PROTEIN TATC"/>
    <property type="match status" value="1"/>
</dbReference>
<comment type="function">
    <text evidence="5">Part of the twin-arginine translocation (Tat) system that transports large folded proteins containing a characteristic twin-arginine motif in their signal peptide across membranes.</text>
</comment>
<organism evidence="6 7">
    <name type="scientific">Paenibacillus psychroresistens</name>
    <dbReference type="NCBI Taxonomy" id="1778678"/>
    <lineage>
        <taxon>Bacteria</taxon>
        <taxon>Bacillati</taxon>
        <taxon>Bacillota</taxon>
        <taxon>Bacilli</taxon>
        <taxon>Bacillales</taxon>
        <taxon>Paenibacillaceae</taxon>
        <taxon>Paenibacillus</taxon>
    </lineage>
</organism>
<dbReference type="GO" id="GO:0009977">
    <property type="term" value="F:proton motive force dependent protein transmembrane transporter activity"/>
    <property type="evidence" value="ECO:0007669"/>
    <property type="project" value="TreeGrafter"/>
</dbReference>
<evidence type="ECO:0000256" key="2">
    <source>
        <dbReference type="ARBA" id="ARBA00022692"/>
    </source>
</evidence>
<gene>
    <name evidence="5 6" type="primary">tatC</name>
    <name evidence="6" type="ORF">EHS13_28250</name>
</gene>
<keyword evidence="5" id="KW-1003">Cell membrane</keyword>
<feature type="transmembrane region" description="Helical" evidence="5">
    <location>
        <begin position="213"/>
        <end position="234"/>
    </location>
</feature>
<evidence type="ECO:0000313" key="6">
    <source>
        <dbReference type="EMBL" id="QGR00279.1"/>
    </source>
</evidence>
<dbReference type="EMBL" id="CP034235">
    <property type="protein sequence ID" value="QGR00279.1"/>
    <property type="molecule type" value="Genomic_DNA"/>
</dbReference>
<name>A0A6B8RZU9_9BACL</name>
<comment type="subunit">
    <text evidence="5">Forms a complex with TatA.</text>
</comment>
<evidence type="ECO:0000256" key="3">
    <source>
        <dbReference type="ARBA" id="ARBA00022989"/>
    </source>
</evidence>
<comment type="similarity">
    <text evidence="5">Belongs to the TatC family.</text>
</comment>
<keyword evidence="3 5" id="KW-1133">Transmembrane helix</keyword>
<dbReference type="PROSITE" id="PS01218">
    <property type="entry name" value="TATC"/>
    <property type="match status" value="1"/>
</dbReference>
<accession>A0A6B8RZU9</accession>
<dbReference type="GO" id="GO:0043953">
    <property type="term" value="P:protein transport by the Tat complex"/>
    <property type="evidence" value="ECO:0007669"/>
    <property type="project" value="UniProtKB-UniRule"/>
</dbReference>
<feature type="transmembrane region" description="Helical" evidence="5">
    <location>
        <begin position="109"/>
        <end position="130"/>
    </location>
</feature>
<reference evidence="7" key="1">
    <citation type="submission" date="2018-11" db="EMBL/GenBank/DDBJ databases">
        <title>Complete genome sequence of Paenibacillus sp. ML311-T8.</title>
        <authorList>
            <person name="Nam Y.-D."/>
            <person name="Kang J."/>
            <person name="Chung W.-H."/>
            <person name="Park Y.S."/>
        </authorList>
    </citation>
    <scope>NUCLEOTIDE SEQUENCE [LARGE SCALE GENOMIC DNA]</scope>
    <source>
        <strain evidence="7">ML311-T8</strain>
    </source>
</reference>
<comment type="subcellular location">
    <subcellularLocation>
        <location evidence="5">Cell membrane</location>
        <topology evidence="5">Multi-pass membrane protein</topology>
    </subcellularLocation>
    <subcellularLocation>
        <location evidence="1">Membrane</location>
        <topology evidence="1">Multi-pass membrane protein</topology>
    </subcellularLocation>
</comment>
<feature type="transmembrane region" description="Helical" evidence="5">
    <location>
        <begin position="20"/>
        <end position="44"/>
    </location>
</feature>
<dbReference type="HAMAP" id="MF_00902">
    <property type="entry name" value="TatC"/>
    <property type="match status" value="1"/>
</dbReference>
<keyword evidence="4 5" id="KW-0472">Membrane</keyword>
<proteinExistence type="inferred from homology"/>
<dbReference type="OrthoDB" id="9777044at2"/>
<feature type="transmembrane region" description="Helical" evidence="5">
    <location>
        <begin position="192"/>
        <end position="207"/>
    </location>
</feature>
<sequence>MQEDAMSLVEHLGELRKRIIWIIAVLVLGMIGGFFVAKPILIYLQEASPLVNATWHAFSPWDGLRVYMQLSFIIALVVTGPVTLYHLWSFVKPGLSKEEQKATIGYIPFSVLLFLVGLAFAYFVVFPMAFKFASGLTGSLMLTETYGITQYFSFMFNILLPISLLFELPVVVMFLTRIRLLNPIRLHKMRRYAYLALVILSTVVTPPDALSAIIVAIPLIILYEISVLLSKVIYRKQLAKDRVWADEYGDK</sequence>
<feature type="transmembrane region" description="Helical" evidence="5">
    <location>
        <begin position="150"/>
        <end position="172"/>
    </location>
</feature>
<keyword evidence="5" id="KW-0653">Protein transport</keyword>
<evidence type="ECO:0000256" key="4">
    <source>
        <dbReference type="ARBA" id="ARBA00023136"/>
    </source>
</evidence>
<keyword evidence="2 5" id="KW-0812">Transmembrane</keyword>
<dbReference type="AlphaFoldDB" id="A0A6B8RZU9"/>
<dbReference type="PANTHER" id="PTHR30371:SF0">
    <property type="entry name" value="SEC-INDEPENDENT PROTEIN TRANSLOCASE PROTEIN TATC, CHLOROPLASTIC-RELATED"/>
    <property type="match status" value="1"/>
</dbReference>
<dbReference type="GO" id="GO:0033281">
    <property type="term" value="C:TAT protein transport complex"/>
    <property type="evidence" value="ECO:0007669"/>
    <property type="project" value="UniProtKB-UniRule"/>
</dbReference>
<keyword evidence="5" id="KW-0813">Transport</keyword>
<dbReference type="InterPro" id="IPR019820">
    <property type="entry name" value="Sec-indep_translocase_CS"/>
</dbReference>
<dbReference type="NCBIfam" id="TIGR00945">
    <property type="entry name" value="tatC"/>
    <property type="match status" value="1"/>
</dbReference>
<dbReference type="InterPro" id="IPR002033">
    <property type="entry name" value="TatC"/>
</dbReference>
<evidence type="ECO:0000256" key="5">
    <source>
        <dbReference type="HAMAP-Rule" id="MF_00902"/>
    </source>
</evidence>
<dbReference type="GO" id="GO:0065002">
    <property type="term" value="P:intracellular protein transmembrane transport"/>
    <property type="evidence" value="ECO:0007669"/>
    <property type="project" value="TreeGrafter"/>
</dbReference>
<evidence type="ECO:0000313" key="7">
    <source>
        <dbReference type="Proteomes" id="UP000426246"/>
    </source>
</evidence>
<evidence type="ECO:0000256" key="1">
    <source>
        <dbReference type="ARBA" id="ARBA00004141"/>
    </source>
</evidence>
<dbReference type="Proteomes" id="UP000426246">
    <property type="component" value="Chromosome"/>
</dbReference>
<dbReference type="Pfam" id="PF00902">
    <property type="entry name" value="TatC"/>
    <property type="match status" value="1"/>
</dbReference>
<keyword evidence="5" id="KW-0811">Translocation</keyword>
<dbReference type="PRINTS" id="PR01840">
    <property type="entry name" value="TATCFAMILY"/>
</dbReference>
<protein>
    <recommendedName>
        <fullName evidence="5">Sec-independent protein translocase protein TatC</fullName>
    </recommendedName>
</protein>